<dbReference type="EMBL" id="LAZR01000950">
    <property type="protein sequence ID" value="KKN53950.1"/>
    <property type="molecule type" value="Genomic_DNA"/>
</dbReference>
<sequence>MKSEHPLIEPSMHRFADLPEGHDNPLDYAVSQRDRSTLGMVKEAVKHRQTLLAYQPVLYGNSTDKIAFHEGLIRVLDPTGRVIPAREFMTVIQDTQLGREIDVLALRAGLIALREHADLRLSINMSARSIGYKPWTTMLTHWLDRDVTIGERLILEISEQSAMQMPELVASFMEQLQSKKICFALDNFGAGYTAIRYFKDMYFDILKIDGQFVRDLVNNGDNRAIISTMLAIAHNFNMITVAEQVENREDAETLSALGVDCQQGYYYAAPTTCPEWADEAGYRKSN</sequence>
<organism evidence="3">
    <name type="scientific">marine sediment metagenome</name>
    <dbReference type="NCBI Taxonomy" id="412755"/>
    <lineage>
        <taxon>unclassified sequences</taxon>
        <taxon>metagenomes</taxon>
        <taxon>ecological metagenomes</taxon>
    </lineage>
</organism>
<dbReference type="InterPro" id="IPR001633">
    <property type="entry name" value="EAL_dom"/>
</dbReference>
<protein>
    <recommendedName>
        <fullName evidence="2">EAL domain-containing protein</fullName>
    </recommendedName>
</protein>
<evidence type="ECO:0000259" key="2">
    <source>
        <dbReference type="PROSITE" id="PS50883"/>
    </source>
</evidence>
<reference evidence="3" key="1">
    <citation type="journal article" date="2015" name="Nature">
        <title>Complex archaea that bridge the gap between prokaryotes and eukaryotes.</title>
        <authorList>
            <person name="Spang A."/>
            <person name="Saw J.H."/>
            <person name="Jorgensen S.L."/>
            <person name="Zaremba-Niedzwiedzka K."/>
            <person name="Martijn J."/>
            <person name="Lind A.E."/>
            <person name="van Eijk R."/>
            <person name="Schleper C."/>
            <person name="Guy L."/>
            <person name="Ettema T.J."/>
        </authorList>
    </citation>
    <scope>NUCLEOTIDE SEQUENCE</scope>
</reference>
<dbReference type="PANTHER" id="PTHR33121">
    <property type="entry name" value="CYCLIC DI-GMP PHOSPHODIESTERASE PDEF"/>
    <property type="match status" value="1"/>
</dbReference>
<dbReference type="InterPro" id="IPR050706">
    <property type="entry name" value="Cyclic-di-GMP_PDE-like"/>
</dbReference>
<comment type="caution">
    <text evidence="3">The sequence shown here is derived from an EMBL/GenBank/DDBJ whole genome shotgun (WGS) entry which is preliminary data.</text>
</comment>
<proteinExistence type="predicted"/>
<evidence type="ECO:0000313" key="3">
    <source>
        <dbReference type="EMBL" id="KKN53950.1"/>
    </source>
</evidence>
<dbReference type="SMART" id="SM00052">
    <property type="entry name" value="EAL"/>
    <property type="match status" value="1"/>
</dbReference>
<accession>A0A0F9RBN3</accession>
<dbReference type="Gene3D" id="3.20.20.450">
    <property type="entry name" value="EAL domain"/>
    <property type="match status" value="1"/>
</dbReference>
<feature type="region of interest" description="Disordered" evidence="1">
    <location>
        <begin position="1"/>
        <end position="20"/>
    </location>
</feature>
<gene>
    <name evidence="3" type="ORF">LCGC14_0597390</name>
</gene>
<dbReference type="GO" id="GO:0071111">
    <property type="term" value="F:cyclic-guanylate-specific phosphodiesterase activity"/>
    <property type="evidence" value="ECO:0007669"/>
    <property type="project" value="InterPro"/>
</dbReference>
<name>A0A0F9RBN3_9ZZZZ</name>
<dbReference type="PANTHER" id="PTHR33121:SF79">
    <property type="entry name" value="CYCLIC DI-GMP PHOSPHODIESTERASE PDED-RELATED"/>
    <property type="match status" value="1"/>
</dbReference>
<dbReference type="AlphaFoldDB" id="A0A0F9RBN3"/>
<evidence type="ECO:0000256" key="1">
    <source>
        <dbReference type="SAM" id="MobiDB-lite"/>
    </source>
</evidence>
<dbReference type="InterPro" id="IPR035919">
    <property type="entry name" value="EAL_sf"/>
</dbReference>
<dbReference type="SUPFAM" id="SSF141868">
    <property type="entry name" value="EAL domain-like"/>
    <property type="match status" value="1"/>
</dbReference>
<dbReference type="Pfam" id="PF00563">
    <property type="entry name" value="EAL"/>
    <property type="match status" value="1"/>
</dbReference>
<feature type="domain" description="EAL" evidence="2">
    <location>
        <begin position="34"/>
        <end position="284"/>
    </location>
</feature>
<dbReference type="CDD" id="cd01948">
    <property type="entry name" value="EAL"/>
    <property type="match status" value="1"/>
</dbReference>
<dbReference type="PROSITE" id="PS50883">
    <property type="entry name" value="EAL"/>
    <property type="match status" value="1"/>
</dbReference>